<evidence type="ECO:0000313" key="2">
    <source>
        <dbReference type="Proteomes" id="UP000000347"/>
    </source>
</evidence>
<gene>
    <name evidence="1" type="ordered locus">COB47_1189</name>
</gene>
<reference evidence="1 2" key="1">
    <citation type="journal article" date="2010" name="J. Bacteriol.">
        <title>Complete genome sequence of the cellulolytic thermophile Caldicellulosiruptor obsidiansis OB47T.</title>
        <authorList>
            <person name="Elkins J.G."/>
            <person name="Lochner A."/>
            <person name="Hamilton-Brehm S.D."/>
            <person name="Davenport K.W."/>
            <person name="Podar M."/>
            <person name="Brown S.D."/>
            <person name="Land M.L."/>
            <person name="Hauser L.J."/>
            <person name="Klingeman D.M."/>
            <person name="Raman B."/>
            <person name="Goodwin L.A."/>
            <person name="Tapia R."/>
            <person name="Meincke L.J."/>
            <person name="Detter J.C."/>
            <person name="Bruce D.C."/>
            <person name="Han C.S."/>
            <person name="Palumbo A.V."/>
            <person name="Cottingham R.W."/>
            <person name="Keller M."/>
            <person name="Graham D.E."/>
        </authorList>
    </citation>
    <scope>NUCLEOTIDE SEQUENCE [LARGE SCALE GENOMIC DNA]</scope>
    <source>
        <strain evidence="2">ATCC BAA-2073 / strain OB47</strain>
    </source>
</reference>
<dbReference type="AlphaFoldDB" id="D9TKF2"/>
<sequence length="64" mass="8273">MSKNEFEEKLNDFILKLERMNLSDYIEYLKTQKNNFYEFLIWYCKRIWNSFWFFYFRCSSFVYT</sequence>
<name>D9TKF2_CALOO</name>
<dbReference type="KEGG" id="cob:COB47_1189"/>
<proteinExistence type="predicted"/>
<protein>
    <submittedName>
        <fullName evidence="1">Uncharacterized protein</fullName>
    </submittedName>
</protein>
<dbReference type="STRING" id="608506.COB47_1189"/>
<organism evidence="1 2">
    <name type="scientific">Caldicellulosiruptor obsidiansis (strain ATCC BAA-2073 / JCM 16842 / OB47)</name>
    <dbReference type="NCBI Taxonomy" id="608506"/>
    <lineage>
        <taxon>Bacteria</taxon>
        <taxon>Bacillati</taxon>
        <taxon>Bacillota</taxon>
        <taxon>Bacillota incertae sedis</taxon>
        <taxon>Caldicellulosiruptorales</taxon>
        <taxon>Caldicellulosiruptoraceae</taxon>
        <taxon>Caldicellulosiruptor</taxon>
    </lineage>
</organism>
<dbReference type="HOGENOM" id="CLU_2859239_0_0_9"/>
<dbReference type="EMBL" id="CP002164">
    <property type="protein sequence ID" value="ADL42484.1"/>
    <property type="molecule type" value="Genomic_DNA"/>
</dbReference>
<dbReference type="Proteomes" id="UP000000347">
    <property type="component" value="Chromosome"/>
</dbReference>
<accession>D9TKF2</accession>
<keyword evidence="2" id="KW-1185">Reference proteome</keyword>
<evidence type="ECO:0000313" key="1">
    <source>
        <dbReference type="EMBL" id="ADL42484.1"/>
    </source>
</evidence>